<evidence type="ECO:0000259" key="2">
    <source>
        <dbReference type="Pfam" id="PF13581"/>
    </source>
</evidence>
<name>A0ABN3HYN1_9ACTN</name>
<feature type="domain" description="Histidine kinase/HSP90-like ATPase" evidence="2">
    <location>
        <begin position="12"/>
        <end position="129"/>
    </location>
</feature>
<dbReference type="InterPro" id="IPR050267">
    <property type="entry name" value="Anti-sigma-factor_SerPK"/>
</dbReference>
<dbReference type="InterPro" id="IPR003594">
    <property type="entry name" value="HATPase_dom"/>
</dbReference>
<dbReference type="Gene3D" id="3.30.565.10">
    <property type="entry name" value="Histidine kinase-like ATPase, C-terminal domain"/>
    <property type="match status" value="1"/>
</dbReference>
<reference evidence="3 4" key="1">
    <citation type="journal article" date="2019" name="Int. J. Syst. Evol. Microbiol.">
        <title>The Global Catalogue of Microorganisms (GCM) 10K type strain sequencing project: providing services to taxonomists for standard genome sequencing and annotation.</title>
        <authorList>
            <consortium name="The Broad Institute Genomics Platform"/>
            <consortium name="The Broad Institute Genome Sequencing Center for Infectious Disease"/>
            <person name="Wu L."/>
            <person name="Ma J."/>
        </authorList>
    </citation>
    <scope>NUCLEOTIDE SEQUENCE [LARGE SCALE GENOMIC DNA]</scope>
    <source>
        <strain evidence="3 4">JCM 3272</strain>
    </source>
</reference>
<gene>
    <name evidence="3" type="ORF">GCM10010170_103030</name>
</gene>
<evidence type="ECO:0000313" key="4">
    <source>
        <dbReference type="Proteomes" id="UP001501444"/>
    </source>
</evidence>
<dbReference type="SUPFAM" id="SSF55874">
    <property type="entry name" value="ATPase domain of HSP90 chaperone/DNA topoisomerase II/histidine kinase"/>
    <property type="match status" value="1"/>
</dbReference>
<dbReference type="PANTHER" id="PTHR35526">
    <property type="entry name" value="ANTI-SIGMA-F FACTOR RSBW-RELATED"/>
    <property type="match status" value="1"/>
</dbReference>
<proteinExistence type="predicted"/>
<protein>
    <recommendedName>
        <fullName evidence="2">Histidine kinase/HSP90-like ATPase domain-containing protein</fullName>
    </recommendedName>
</protein>
<keyword evidence="4" id="KW-1185">Reference proteome</keyword>
<sequence>MGMEVRLSLSLPRDRTTVPLTRRVLDAALAVFSVTKDCRDDIGLAVGEACANAVQHAGMGSDYEVTVTIQEDRCIIDVVDDGTGLDTAEMPEPEPDAESGRGLRIIHALADMVELHRRQPRGMALRIVKLLTRNTPAFP</sequence>
<evidence type="ECO:0000256" key="1">
    <source>
        <dbReference type="ARBA" id="ARBA00022527"/>
    </source>
</evidence>
<dbReference type="PANTHER" id="PTHR35526:SF3">
    <property type="entry name" value="ANTI-SIGMA-F FACTOR RSBW"/>
    <property type="match status" value="1"/>
</dbReference>
<keyword evidence="1" id="KW-0723">Serine/threonine-protein kinase</keyword>
<dbReference type="CDD" id="cd16936">
    <property type="entry name" value="HATPase_RsbW-like"/>
    <property type="match status" value="1"/>
</dbReference>
<dbReference type="EMBL" id="BAAARV010000123">
    <property type="protein sequence ID" value="GAA2390912.1"/>
    <property type="molecule type" value="Genomic_DNA"/>
</dbReference>
<accession>A0ABN3HYN1</accession>
<keyword evidence="1" id="KW-0418">Kinase</keyword>
<dbReference type="Proteomes" id="UP001501444">
    <property type="component" value="Unassembled WGS sequence"/>
</dbReference>
<organism evidence="3 4">
    <name type="scientific">Dactylosporangium salmoneum</name>
    <dbReference type="NCBI Taxonomy" id="53361"/>
    <lineage>
        <taxon>Bacteria</taxon>
        <taxon>Bacillati</taxon>
        <taxon>Actinomycetota</taxon>
        <taxon>Actinomycetes</taxon>
        <taxon>Micromonosporales</taxon>
        <taxon>Micromonosporaceae</taxon>
        <taxon>Dactylosporangium</taxon>
    </lineage>
</organism>
<dbReference type="InterPro" id="IPR036890">
    <property type="entry name" value="HATPase_C_sf"/>
</dbReference>
<comment type="caution">
    <text evidence="3">The sequence shown here is derived from an EMBL/GenBank/DDBJ whole genome shotgun (WGS) entry which is preliminary data.</text>
</comment>
<keyword evidence="1" id="KW-0808">Transferase</keyword>
<evidence type="ECO:0000313" key="3">
    <source>
        <dbReference type="EMBL" id="GAA2390912.1"/>
    </source>
</evidence>
<dbReference type="Pfam" id="PF13581">
    <property type="entry name" value="HATPase_c_2"/>
    <property type="match status" value="1"/>
</dbReference>